<dbReference type="RefSeq" id="WP_095267197.1">
    <property type="nucleotide sequence ID" value="NZ_NPBY01000066.1"/>
</dbReference>
<proteinExistence type="inferred from homology"/>
<keyword evidence="6 7" id="KW-0472">Membrane</keyword>
<sequence>MTTNAIAAKGWRILTTLLLALYTIVVVYPLVWTVYSSFKTTEEFYASPFALPQGLSLDNYVNALARSRMAEYFVNSVVVTVLALILCNAAGFAAAYVMTRYRFRFLAVIKRFYIAGLFFPAAFSIVPLFMLLNQMHLLDSIAGLSIVYAVSAIPFTIYLLSGFLASIPKDYEESATIDGCSLFGVLIRIIAPMAKPGIITITIFNVMGFWNEYIYALSFISSEGKRTLTLGLAYLMEVQRYATDWGALFAGLVLVMVPTLLIYALLQNRITAGLNMGGLKG</sequence>
<feature type="transmembrane region" description="Helical" evidence="7">
    <location>
        <begin position="72"/>
        <end position="99"/>
    </location>
</feature>
<dbReference type="PANTHER" id="PTHR32243">
    <property type="entry name" value="MALTOSE TRANSPORT SYSTEM PERMEASE-RELATED"/>
    <property type="match status" value="1"/>
</dbReference>
<organism evidence="10 11">
    <name type="scientific">Paenibacillus campinasensis</name>
    <dbReference type="NCBI Taxonomy" id="66347"/>
    <lineage>
        <taxon>Bacteria</taxon>
        <taxon>Bacillati</taxon>
        <taxon>Bacillota</taxon>
        <taxon>Bacilli</taxon>
        <taxon>Bacillales</taxon>
        <taxon>Paenibacillaceae</taxon>
        <taxon>Paenibacillus</taxon>
    </lineage>
</organism>
<evidence type="ECO:0000256" key="4">
    <source>
        <dbReference type="ARBA" id="ARBA00022692"/>
    </source>
</evidence>
<evidence type="ECO:0000313" key="9">
    <source>
        <dbReference type="EMBL" id="MUG67374.1"/>
    </source>
</evidence>
<dbReference type="AlphaFoldDB" id="A0A268EJW3"/>
<dbReference type="Gene3D" id="1.10.3720.10">
    <property type="entry name" value="MetI-like"/>
    <property type="match status" value="1"/>
</dbReference>
<keyword evidence="5 7" id="KW-1133">Transmembrane helix</keyword>
<dbReference type="InterPro" id="IPR000515">
    <property type="entry name" value="MetI-like"/>
</dbReference>
<evidence type="ECO:0000313" key="10">
    <source>
        <dbReference type="EMBL" id="PAD73416.1"/>
    </source>
</evidence>
<keyword evidence="4 7" id="KW-0812">Transmembrane</keyword>
<keyword evidence="3" id="KW-1003">Cell membrane</keyword>
<keyword evidence="2 7" id="KW-0813">Transport</keyword>
<evidence type="ECO:0000259" key="8">
    <source>
        <dbReference type="PROSITE" id="PS50928"/>
    </source>
</evidence>
<feature type="transmembrane region" description="Helical" evidence="7">
    <location>
        <begin position="144"/>
        <end position="165"/>
    </location>
</feature>
<evidence type="ECO:0000313" key="12">
    <source>
        <dbReference type="Proteomes" id="UP000435177"/>
    </source>
</evidence>
<feature type="transmembrane region" description="Helical" evidence="7">
    <location>
        <begin position="245"/>
        <end position="266"/>
    </location>
</feature>
<dbReference type="Pfam" id="PF00528">
    <property type="entry name" value="BPD_transp_1"/>
    <property type="match status" value="1"/>
</dbReference>
<feature type="transmembrane region" description="Helical" evidence="7">
    <location>
        <begin position="111"/>
        <end position="132"/>
    </location>
</feature>
<dbReference type="OrthoDB" id="187395at2"/>
<feature type="transmembrane region" description="Helical" evidence="7">
    <location>
        <begin position="12"/>
        <end position="35"/>
    </location>
</feature>
<protein>
    <submittedName>
        <fullName evidence="9 10">ABC transporter</fullName>
    </submittedName>
</protein>
<evidence type="ECO:0000256" key="7">
    <source>
        <dbReference type="RuleBase" id="RU363032"/>
    </source>
</evidence>
<evidence type="ECO:0000256" key="2">
    <source>
        <dbReference type="ARBA" id="ARBA00022448"/>
    </source>
</evidence>
<feature type="domain" description="ABC transmembrane type-1" evidence="8">
    <location>
        <begin position="73"/>
        <end position="266"/>
    </location>
</feature>
<evidence type="ECO:0000256" key="6">
    <source>
        <dbReference type="ARBA" id="ARBA00023136"/>
    </source>
</evidence>
<evidence type="ECO:0000313" key="11">
    <source>
        <dbReference type="Proteomes" id="UP000215596"/>
    </source>
</evidence>
<comment type="similarity">
    <text evidence="7">Belongs to the binding-protein-dependent transport system permease family.</text>
</comment>
<dbReference type="EMBL" id="NPBY01000066">
    <property type="protein sequence ID" value="PAD73416.1"/>
    <property type="molecule type" value="Genomic_DNA"/>
</dbReference>
<keyword evidence="12" id="KW-1185">Reference proteome</keyword>
<dbReference type="Proteomes" id="UP000215596">
    <property type="component" value="Unassembled WGS sequence"/>
</dbReference>
<dbReference type="GO" id="GO:0005886">
    <property type="term" value="C:plasma membrane"/>
    <property type="evidence" value="ECO:0007669"/>
    <property type="project" value="UniProtKB-SubCell"/>
</dbReference>
<dbReference type="GO" id="GO:0055085">
    <property type="term" value="P:transmembrane transport"/>
    <property type="evidence" value="ECO:0007669"/>
    <property type="project" value="InterPro"/>
</dbReference>
<dbReference type="EMBL" id="WOAA01000013">
    <property type="protein sequence ID" value="MUG67374.1"/>
    <property type="molecule type" value="Genomic_DNA"/>
</dbReference>
<comment type="subcellular location">
    <subcellularLocation>
        <location evidence="1 7">Cell membrane</location>
        <topology evidence="1 7">Multi-pass membrane protein</topology>
    </subcellularLocation>
</comment>
<dbReference type="PROSITE" id="PS50928">
    <property type="entry name" value="ABC_TM1"/>
    <property type="match status" value="1"/>
</dbReference>
<dbReference type="InterPro" id="IPR035906">
    <property type="entry name" value="MetI-like_sf"/>
</dbReference>
<reference evidence="9 12" key="2">
    <citation type="submission" date="2019-11" db="EMBL/GenBank/DDBJ databases">
        <title>Draft genome sequences of five Paenibacillus species of dairy origin.</title>
        <authorList>
            <person name="Olajide A.M."/>
            <person name="Chen S."/>
            <person name="Lapointe G."/>
        </authorList>
    </citation>
    <scope>NUCLEOTIDE SEQUENCE [LARGE SCALE GENOMIC DNA]</scope>
    <source>
        <strain evidence="9 12">3CS1</strain>
    </source>
</reference>
<feature type="transmembrane region" description="Helical" evidence="7">
    <location>
        <begin position="185"/>
        <end position="210"/>
    </location>
</feature>
<name>A0A268EJW3_9BACL</name>
<dbReference type="CDD" id="cd06261">
    <property type="entry name" value="TM_PBP2"/>
    <property type="match status" value="1"/>
</dbReference>
<dbReference type="SUPFAM" id="SSF161098">
    <property type="entry name" value="MetI-like"/>
    <property type="match status" value="1"/>
</dbReference>
<evidence type="ECO:0000256" key="3">
    <source>
        <dbReference type="ARBA" id="ARBA00022475"/>
    </source>
</evidence>
<dbReference type="PANTHER" id="PTHR32243:SF24">
    <property type="entry name" value="DIACETYLCHITOBIOSE UPTAKE SYSTEM PERMEASE PROTEIN NGCG"/>
    <property type="match status" value="1"/>
</dbReference>
<dbReference type="InterPro" id="IPR050901">
    <property type="entry name" value="BP-dep_ABC_trans_perm"/>
</dbReference>
<evidence type="ECO:0000256" key="1">
    <source>
        <dbReference type="ARBA" id="ARBA00004651"/>
    </source>
</evidence>
<gene>
    <name evidence="10" type="ORF">CHH67_20240</name>
    <name evidence="9" type="ORF">GNP94_15405</name>
</gene>
<reference evidence="10 11" key="1">
    <citation type="submission" date="2017-07" db="EMBL/GenBank/DDBJ databases">
        <title>Isolation and whole genome analysis of endospore-forming bacteria from heroin.</title>
        <authorList>
            <person name="Kalinowski J."/>
            <person name="Ahrens B."/>
            <person name="Al-Dilaimi A."/>
            <person name="Winkler A."/>
            <person name="Wibberg D."/>
            <person name="Schleenbecker U."/>
            <person name="Ruckert C."/>
            <person name="Wolfel R."/>
            <person name="Grass G."/>
        </authorList>
    </citation>
    <scope>NUCLEOTIDE SEQUENCE [LARGE SCALE GENOMIC DNA]</scope>
    <source>
        <strain evidence="10 11">7537-G1</strain>
    </source>
</reference>
<dbReference type="Proteomes" id="UP000435177">
    <property type="component" value="Unassembled WGS sequence"/>
</dbReference>
<comment type="caution">
    <text evidence="10">The sequence shown here is derived from an EMBL/GenBank/DDBJ whole genome shotgun (WGS) entry which is preliminary data.</text>
</comment>
<evidence type="ECO:0000256" key="5">
    <source>
        <dbReference type="ARBA" id="ARBA00022989"/>
    </source>
</evidence>
<accession>A0A268EJW3</accession>